<keyword evidence="14" id="KW-1185">Reference proteome</keyword>
<comment type="similarity">
    <text evidence="2 10">Belongs to the type IA topoisomerase family.</text>
</comment>
<dbReference type="SMART" id="SM00437">
    <property type="entry name" value="TOP1Ac"/>
    <property type="match status" value="1"/>
</dbReference>
<dbReference type="GO" id="GO:0006265">
    <property type="term" value="P:DNA topological change"/>
    <property type="evidence" value="ECO:0007669"/>
    <property type="project" value="UniProtKB-UniRule"/>
</dbReference>
<dbReference type="GO" id="GO:0005694">
    <property type="term" value="C:chromosome"/>
    <property type="evidence" value="ECO:0007669"/>
    <property type="project" value="InterPro"/>
</dbReference>
<name>A0A494X2Y5_9FIRM</name>
<sequence>MSKTLVIVESPAKAKSIGKLLGKKYTIKASMGHVRDLPKSQFGVDVEHGFTPKYITIRGKGEIIKELRTAVKKADRVLLASDPDREGEAIAWHLANVLEIDEKAPCRIEFNEITRQAVQNAVKAPRPIDYNRVNAQQARRILDRLVGYKLSPLLWRKVKKGLSAGRVQSVAVRLICDREEEINAFVPEEYWTLTAVFTRRGKDPFEAKLYKIGDKKTEISSQAQIEEILKELKGVSYRVIKITRKEKSRQPAPPFTTSSLQQEAYRKLNFTARKTMMVAQQLYEGLELGKEGPVGLVTYIRTDSTRVATQAQMDARAYIQEKFGPEYVPEKPRQVAARGRAQDAHEAIRPTAVSREPEAIKQYLTPDQYKLYKLIWSRFVASQMSPAIIETTSIDITGGRYIFRATGSVVKFPGFTRVYVESRDDETKEEEGVLPAFSEGETLEVKSLTPKQHFTQPPPRYTDATLVKALEEKGIGRPSTYAPILETIIKRGYVVREKKQLVPTELGMVVVDLLKKHFPDIIDVEFTAQMEESLDRIEEGEMDWVRVIQDFYGPFQETLARAEEEIGQVTVSDEVTGEICEQCGRNMVVKMGRYGKFLACPGFPECRNTRPLLEPTGVPCPHCEGELVVRRSKKGRKFYGCSRYPDCDFVVWDEPSGEKCPRCGGLLVIKRGRGEQEELECVNEQCRYRVGREKKAGSDGEAARDVAARSELVEEGPFFESWHGNALLSPVEAKSSRTANPGTGGRS</sequence>
<feature type="domain" description="Topo IA-type catalytic" evidence="12">
    <location>
        <begin position="129"/>
        <end position="559"/>
    </location>
</feature>
<keyword evidence="8 10" id="KW-0238">DNA-binding</keyword>
<dbReference type="CDD" id="cd00186">
    <property type="entry name" value="TOP1Ac"/>
    <property type="match status" value="1"/>
</dbReference>
<dbReference type="InterPro" id="IPR000380">
    <property type="entry name" value="Topo_IA"/>
</dbReference>
<evidence type="ECO:0000313" key="13">
    <source>
        <dbReference type="EMBL" id="RKO67545.1"/>
    </source>
</evidence>
<dbReference type="InterPro" id="IPR013497">
    <property type="entry name" value="Topo_IA_cen"/>
</dbReference>
<keyword evidence="4" id="KW-0863">Zinc-finger</keyword>
<dbReference type="InterPro" id="IPR003602">
    <property type="entry name" value="Topo_IA_DNA-bd_dom"/>
</dbReference>
<feature type="active site" description="O-(5'-phospho-DNA)-tyrosine intermediate" evidence="10">
    <location>
        <position position="299"/>
    </location>
</feature>
<gene>
    <name evidence="10 13" type="primary">topA</name>
    <name evidence="13" type="ORF">D7024_11640</name>
</gene>
<feature type="site" description="Interaction with DNA" evidence="10">
    <location>
        <position position="143"/>
    </location>
</feature>
<comment type="subunit">
    <text evidence="10">Monomer.</text>
</comment>
<dbReference type="SUPFAM" id="SSF56712">
    <property type="entry name" value="Prokaryotic type I DNA topoisomerase"/>
    <property type="match status" value="1"/>
</dbReference>
<evidence type="ECO:0000259" key="11">
    <source>
        <dbReference type="PROSITE" id="PS50880"/>
    </source>
</evidence>
<dbReference type="EC" id="5.6.2.1" evidence="10"/>
<dbReference type="EMBL" id="RBWE01000001">
    <property type="protein sequence ID" value="RKO67545.1"/>
    <property type="molecule type" value="Genomic_DNA"/>
</dbReference>
<dbReference type="OrthoDB" id="9804262at2"/>
<dbReference type="SUPFAM" id="SSF57783">
    <property type="entry name" value="Zinc beta-ribbon"/>
    <property type="match status" value="2"/>
</dbReference>
<dbReference type="InterPro" id="IPR034149">
    <property type="entry name" value="TOPRIM_TopoI"/>
</dbReference>
<dbReference type="Pfam" id="PF01751">
    <property type="entry name" value="Toprim"/>
    <property type="match status" value="1"/>
</dbReference>
<dbReference type="SMART" id="SM00493">
    <property type="entry name" value="TOPRIM"/>
    <property type="match status" value="1"/>
</dbReference>
<dbReference type="InterPro" id="IPR005733">
    <property type="entry name" value="TopoI_bac-type"/>
</dbReference>
<evidence type="ECO:0000313" key="14">
    <source>
        <dbReference type="Proteomes" id="UP000271256"/>
    </source>
</evidence>
<dbReference type="SMART" id="SM00436">
    <property type="entry name" value="TOP1Bc"/>
    <property type="match status" value="1"/>
</dbReference>
<organism evidence="13 14">
    <name type="scientific">Desulfofundulus salinus</name>
    <dbReference type="NCBI Taxonomy" id="2419843"/>
    <lineage>
        <taxon>Bacteria</taxon>
        <taxon>Bacillati</taxon>
        <taxon>Bacillota</taxon>
        <taxon>Clostridia</taxon>
        <taxon>Eubacteriales</taxon>
        <taxon>Peptococcaceae</taxon>
        <taxon>Desulfofundulus</taxon>
    </lineage>
</organism>
<evidence type="ECO:0000256" key="2">
    <source>
        <dbReference type="ARBA" id="ARBA00009446"/>
    </source>
</evidence>
<protein>
    <recommendedName>
        <fullName evidence="10">DNA topoisomerase 1</fullName>
        <ecNumber evidence="10">5.6.2.1</ecNumber>
    </recommendedName>
    <alternativeName>
        <fullName evidence="10">DNA topoisomerase I</fullName>
    </alternativeName>
</protein>
<dbReference type="InterPro" id="IPR023406">
    <property type="entry name" value="Topo_IA_AS"/>
</dbReference>
<dbReference type="PANTHER" id="PTHR42785:SF1">
    <property type="entry name" value="DNA TOPOISOMERASE"/>
    <property type="match status" value="1"/>
</dbReference>
<dbReference type="Gene3D" id="3.30.65.10">
    <property type="entry name" value="Bacterial Topoisomerase I, domain 1"/>
    <property type="match status" value="2"/>
</dbReference>
<comment type="catalytic activity">
    <reaction evidence="1 10">
        <text>ATP-independent breakage of single-stranded DNA, followed by passage and rejoining.</text>
        <dbReference type="EC" id="5.6.2.1"/>
    </reaction>
</comment>
<evidence type="ECO:0000256" key="1">
    <source>
        <dbReference type="ARBA" id="ARBA00000213"/>
    </source>
</evidence>
<keyword evidence="3" id="KW-0479">Metal-binding</keyword>
<comment type="caution">
    <text evidence="13">The sequence shown here is derived from an EMBL/GenBank/DDBJ whole genome shotgun (WGS) entry which is preliminary data.</text>
</comment>
<dbReference type="PROSITE" id="PS00396">
    <property type="entry name" value="TOPO_IA_1"/>
    <property type="match status" value="1"/>
</dbReference>
<dbReference type="InterPro" id="IPR006171">
    <property type="entry name" value="TOPRIM_dom"/>
</dbReference>
<feature type="domain" description="Toprim" evidence="11">
    <location>
        <begin position="3"/>
        <end position="113"/>
    </location>
</feature>
<feature type="region of interest" description="Interaction with DNA" evidence="10">
    <location>
        <begin position="163"/>
        <end position="168"/>
    </location>
</feature>
<feature type="site" description="Interaction with DNA" evidence="10">
    <location>
        <position position="140"/>
    </location>
</feature>
<dbReference type="Proteomes" id="UP000271256">
    <property type="component" value="Unassembled WGS sequence"/>
</dbReference>
<feature type="site" description="Interaction with DNA" evidence="10">
    <location>
        <position position="33"/>
    </location>
</feature>
<dbReference type="RefSeq" id="WP_121451955.1">
    <property type="nucleotide sequence ID" value="NZ_RBWE01000001.1"/>
</dbReference>
<reference evidence="13 14" key="1">
    <citation type="submission" date="2018-10" db="EMBL/GenBank/DDBJ databases">
        <authorList>
            <person name="Grouzdev D.S."/>
            <person name="Krutkina M.S."/>
            <person name="Tourova T.P."/>
            <person name="Nazina T.N."/>
        </authorList>
    </citation>
    <scope>NUCLEOTIDE SEQUENCE [LARGE SCALE GENOMIC DNA]</scope>
    <source>
        <strain evidence="13 14">435</strain>
    </source>
</reference>
<dbReference type="GO" id="GO:0003677">
    <property type="term" value="F:DNA binding"/>
    <property type="evidence" value="ECO:0007669"/>
    <property type="project" value="UniProtKB-KW"/>
</dbReference>
<dbReference type="PANTHER" id="PTHR42785">
    <property type="entry name" value="DNA TOPOISOMERASE, TYPE IA, CORE"/>
    <property type="match status" value="1"/>
</dbReference>
<evidence type="ECO:0000256" key="5">
    <source>
        <dbReference type="ARBA" id="ARBA00022833"/>
    </source>
</evidence>
<keyword evidence="7 10" id="KW-0799">Topoisomerase</keyword>
<dbReference type="Pfam" id="PF01396">
    <property type="entry name" value="Zn_ribbon_Top1"/>
    <property type="match status" value="3"/>
</dbReference>
<dbReference type="Pfam" id="PF01131">
    <property type="entry name" value="Topoisom_bac"/>
    <property type="match status" value="1"/>
</dbReference>
<evidence type="ECO:0000259" key="12">
    <source>
        <dbReference type="PROSITE" id="PS52039"/>
    </source>
</evidence>
<dbReference type="CDD" id="cd03363">
    <property type="entry name" value="TOPRIM_TopoIA_TopoI"/>
    <property type="match status" value="1"/>
</dbReference>
<dbReference type="HAMAP" id="MF_00952">
    <property type="entry name" value="Topoisom_1_prok"/>
    <property type="match status" value="1"/>
</dbReference>
<evidence type="ECO:0000256" key="3">
    <source>
        <dbReference type="ARBA" id="ARBA00022723"/>
    </source>
</evidence>
<dbReference type="PROSITE" id="PS50880">
    <property type="entry name" value="TOPRIM"/>
    <property type="match status" value="1"/>
</dbReference>
<dbReference type="Gene3D" id="1.10.290.10">
    <property type="entry name" value="Topoisomerase I, domain 4"/>
    <property type="match status" value="1"/>
</dbReference>
<evidence type="ECO:0000256" key="9">
    <source>
        <dbReference type="ARBA" id="ARBA00023235"/>
    </source>
</evidence>
<dbReference type="InterPro" id="IPR003601">
    <property type="entry name" value="Topo_IA_2"/>
</dbReference>
<accession>A0A494X2Y5</accession>
<keyword evidence="5" id="KW-0862">Zinc</keyword>
<dbReference type="Gene3D" id="1.10.460.10">
    <property type="entry name" value="Topoisomerase I, domain 2"/>
    <property type="match status" value="1"/>
</dbReference>
<dbReference type="InterPro" id="IPR013824">
    <property type="entry name" value="Topo_IA_cen_sub1"/>
</dbReference>
<evidence type="ECO:0000256" key="4">
    <source>
        <dbReference type="ARBA" id="ARBA00022771"/>
    </source>
</evidence>
<evidence type="ECO:0000256" key="7">
    <source>
        <dbReference type="ARBA" id="ARBA00023029"/>
    </source>
</evidence>
<dbReference type="InterPro" id="IPR013825">
    <property type="entry name" value="Topo_IA_cen_sub2"/>
</dbReference>
<feature type="site" description="Interaction with DNA" evidence="10">
    <location>
        <position position="491"/>
    </location>
</feature>
<evidence type="ECO:0000256" key="6">
    <source>
        <dbReference type="ARBA" id="ARBA00022842"/>
    </source>
</evidence>
<comment type="function">
    <text evidence="10">Releases the supercoiling and torsional tension of DNA, which is introduced during the DNA replication and transcription, by transiently cleaving and rejoining one strand of the DNA duplex. Introduces a single-strand break via transesterification at a target site in duplex DNA. The scissile phosphodiester is attacked by the catalytic tyrosine of the enzyme, resulting in the formation of a DNA-(5'-phosphotyrosyl)-enzyme intermediate and the expulsion of a 3'-OH DNA strand. The free DNA strand then undergoes passage around the unbroken strand, thus removing DNA supercoils. Finally, in the religation step, the DNA 3'-OH attacks the covalent intermediate to expel the active-site tyrosine and restore the DNA phosphodiester backbone.</text>
</comment>
<evidence type="ECO:0000256" key="8">
    <source>
        <dbReference type="ARBA" id="ARBA00023125"/>
    </source>
</evidence>
<dbReference type="InterPro" id="IPR013498">
    <property type="entry name" value="Topo_IA_Znf"/>
</dbReference>
<keyword evidence="6" id="KW-0460">Magnesium</keyword>
<evidence type="ECO:0000256" key="10">
    <source>
        <dbReference type="HAMAP-Rule" id="MF_00952"/>
    </source>
</evidence>
<dbReference type="Gene3D" id="3.40.50.140">
    <property type="match status" value="1"/>
</dbReference>
<dbReference type="InterPro" id="IPR023405">
    <property type="entry name" value="Topo_IA_core_domain"/>
</dbReference>
<feature type="site" description="Interaction with DNA" evidence="10">
    <location>
        <position position="301"/>
    </location>
</feature>
<dbReference type="AlphaFoldDB" id="A0A494X2Y5"/>
<dbReference type="InterPro" id="IPR028612">
    <property type="entry name" value="Topoisom_1_IA"/>
</dbReference>
<dbReference type="GO" id="GO:0003917">
    <property type="term" value="F:DNA topoisomerase type I (single strand cut, ATP-independent) activity"/>
    <property type="evidence" value="ECO:0007669"/>
    <property type="project" value="UniProtKB-UniRule"/>
</dbReference>
<dbReference type="GO" id="GO:0008270">
    <property type="term" value="F:zinc ion binding"/>
    <property type="evidence" value="ECO:0007669"/>
    <property type="project" value="UniProtKB-KW"/>
</dbReference>
<proteinExistence type="inferred from homology"/>
<dbReference type="PRINTS" id="PR00417">
    <property type="entry name" value="PRTPISMRASEI"/>
</dbReference>
<dbReference type="InterPro" id="IPR013826">
    <property type="entry name" value="Topo_IA_cen_sub3"/>
</dbReference>
<feature type="site" description="Interaction with DNA" evidence="10">
    <location>
        <position position="139"/>
    </location>
</feature>
<dbReference type="Gene3D" id="2.70.20.10">
    <property type="entry name" value="Topoisomerase I, domain 3"/>
    <property type="match status" value="1"/>
</dbReference>
<feature type="site" description="Interaction with DNA" evidence="10">
    <location>
        <position position="155"/>
    </location>
</feature>
<keyword evidence="9 10" id="KW-0413">Isomerase</keyword>
<dbReference type="PROSITE" id="PS52039">
    <property type="entry name" value="TOPO_IA_2"/>
    <property type="match status" value="1"/>
</dbReference>
<dbReference type="NCBIfam" id="TIGR01051">
    <property type="entry name" value="topA_bact"/>
    <property type="match status" value="1"/>
</dbReference>
<feature type="site" description="Interaction with DNA" evidence="10">
    <location>
        <position position="148"/>
    </location>
</feature>